<evidence type="ECO:0000313" key="2">
    <source>
        <dbReference type="EMBL" id="KAJ3495753.1"/>
    </source>
</evidence>
<feature type="domain" description="BTB" evidence="1">
    <location>
        <begin position="16"/>
        <end position="118"/>
    </location>
</feature>
<evidence type="ECO:0000313" key="3">
    <source>
        <dbReference type="Proteomes" id="UP001148786"/>
    </source>
</evidence>
<dbReference type="OrthoDB" id="3164835at2759"/>
<dbReference type="InterPro" id="IPR000210">
    <property type="entry name" value="BTB/POZ_dom"/>
</dbReference>
<dbReference type="SUPFAM" id="SSF54695">
    <property type="entry name" value="POZ domain"/>
    <property type="match status" value="1"/>
</dbReference>
<comment type="caution">
    <text evidence="2">The sequence shown here is derived from an EMBL/GenBank/DDBJ whole genome shotgun (WGS) entry which is preliminary data.</text>
</comment>
<dbReference type="AlphaFoldDB" id="A0A9W8JQG9"/>
<dbReference type="Proteomes" id="UP001148786">
    <property type="component" value="Unassembled WGS sequence"/>
</dbReference>
<dbReference type="InterPro" id="IPR011333">
    <property type="entry name" value="SKP1/BTB/POZ_sf"/>
</dbReference>
<name>A0A9W8JQG9_9AGAR</name>
<reference evidence="2" key="1">
    <citation type="submission" date="2022-07" db="EMBL/GenBank/DDBJ databases">
        <title>Genome Sequence of Agrocybe chaxingu.</title>
        <authorList>
            <person name="Buettner E."/>
        </authorList>
    </citation>
    <scope>NUCLEOTIDE SEQUENCE</scope>
    <source>
        <strain evidence="2">MP-N11</strain>
    </source>
</reference>
<keyword evidence="3" id="KW-1185">Reference proteome</keyword>
<evidence type="ECO:0000259" key="1">
    <source>
        <dbReference type="Pfam" id="PF00651"/>
    </source>
</evidence>
<organism evidence="2 3">
    <name type="scientific">Agrocybe chaxingu</name>
    <dbReference type="NCBI Taxonomy" id="84603"/>
    <lineage>
        <taxon>Eukaryota</taxon>
        <taxon>Fungi</taxon>
        <taxon>Dikarya</taxon>
        <taxon>Basidiomycota</taxon>
        <taxon>Agaricomycotina</taxon>
        <taxon>Agaricomycetes</taxon>
        <taxon>Agaricomycetidae</taxon>
        <taxon>Agaricales</taxon>
        <taxon>Agaricineae</taxon>
        <taxon>Strophariaceae</taxon>
        <taxon>Agrocybe</taxon>
    </lineage>
</organism>
<sequence length="364" mass="40954">MMDGSPQPTTAEAPFDSPERADVVLRSSDKVDFYVLKAFLAFSSPVLRDKFAESSSSTQGLHPVFSVKAGSGALRVVLLLCYPRMQPRLENTNEIIAAYAVAQGFKMEAVMKELEEMLLMPAVMKQEPLRIFAIAIWRGWERIGMLAAKKTLALPFILGEFTISKELTLITGSDILHLFEYRQKCVQAICDWFINNNLGYENPKLWKPDSGGHSANCMKPGNTLELGEYWHLPGTLPFFRISDKAELTPFNLSSYYRRPGWWLDYVGKLLTELYLCPSPSTVLDDRLSDKAILAATNPHLACPTCCTNVHLNLKKFKVEFAKAIEEEISKVCLSSGFCRRRDLVETQVSGSELMTDTTEHRLHS</sequence>
<dbReference type="Pfam" id="PF00651">
    <property type="entry name" value="BTB"/>
    <property type="match status" value="1"/>
</dbReference>
<proteinExistence type="predicted"/>
<dbReference type="EMBL" id="JANKHO010002000">
    <property type="protein sequence ID" value="KAJ3495753.1"/>
    <property type="molecule type" value="Genomic_DNA"/>
</dbReference>
<protein>
    <recommendedName>
        <fullName evidence="1">BTB domain-containing protein</fullName>
    </recommendedName>
</protein>
<dbReference type="Gene3D" id="3.30.710.10">
    <property type="entry name" value="Potassium Channel Kv1.1, Chain A"/>
    <property type="match status" value="1"/>
</dbReference>
<gene>
    <name evidence="2" type="ORF">NLJ89_g10578</name>
</gene>
<accession>A0A9W8JQG9</accession>